<reference evidence="1 2" key="1">
    <citation type="submission" date="2019-06" db="EMBL/GenBank/DDBJ databases">
        <title>A chromosomal-level reference genome of Carpinus fangiana (Coryloideae, Betulaceae).</title>
        <authorList>
            <person name="Yang X."/>
            <person name="Wang Z."/>
            <person name="Zhang L."/>
            <person name="Hao G."/>
            <person name="Liu J."/>
            <person name="Yang Y."/>
        </authorList>
    </citation>
    <scope>NUCLEOTIDE SEQUENCE [LARGE SCALE GENOMIC DNA]</scope>
    <source>
        <strain evidence="1">Cfa_2016G</strain>
        <tissue evidence="1">Leaf</tissue>
    </source>
</reference>
<protein>
    <submittedName>
        <fullName evidence="1">Uncharacterized protein</fullName>
    </submittedName>
</protein>
<gene>
    <name evidence="1" type="ORF">FH972_019413</name>
</gene>
<dbReference type="AlphaFoldDB" id="A0A5N6RQ72"/>
<evidence type="ECO:0000313" key="2">
    <source>
        <dbReference type="Proteomes" id="UP000327013"/>
    </source>
</evidence>
<dbReference type="EMBL" id="CM017328">
    <property type="protein sequence ID" value="KAE8124538.1"/>
    <property type="molecule type" value="Genomic_DNA"/>
</dbReference>
<organism evidence="1 2">
    <name type="scientific">Carpinus fangiana</name>
    <dbReference type="NCBI Taxonomy" id="176857"/>
    <lineage>
        <taxon>Eukaryota</taxon>
        <taxon>Viridiplantae</taxon>
        <taxon>Streptophyta</taxon>
        <taxon>Embryophyta</taxon>
        <taxon>Tracheophyta</taxon>
        <taxon>Spermatophyta</taxon>
        <taxon>Magnoliopsida</taxon>
        <taxon>eudicotyledons</taxon>
        <taxon>Gunneridae</taxon>
        <taxon>Pentapetalae</taxon>
        <taxon>rosids</taxon>
        <taxon>fabids</taxon>
        <taxon>Fagales</taxon>
        <taxon>Betulaceae</taxon>
        <taxon>Carpinus</taxon>
    </lineage>
</organism>
<evidence type="ECO:0000313" key="1">
    <source>
        <dbReference type="EMBL" id="KAE8124538.1"/>
    </source>
</evidence>
<keyword evidence="2" id="KW-1185">Reference proteome</keyword>
<name>A0A5N6RQ72_9ROSI</name>
<proteinExistence type="predicted"/>
<dbReference type="Proteomes" id="UP000327013">
    <property type="component" value="Chromosome 8"/>
</dbReference>
<sequence>MQKGGRMEIIGREIEIVLVRWEVGMRKSIEREMKKIIAVEEGAMVEIIEMMTEIIGREKQKVRGEKRWMRQVREKEMQLEIAIAIKAEGKSEKMECETLQVKRGTKVRGGGDECMVVSIGGTWGPLPVAGQLDG</sequence>
<accession>A0A5N6RQ72</accession>